<evidence type="ECO:0000256" key="3">
    <source>
        <dbReference type="ARBA" id="ARBA00022833"/>
    </source>
</evidence>
<dbReference type="GO" id="GO:0008270">
    <property type="term" value="F:zinc ion binding"/>
    <property type="evidence" value="ECO:0007669"/>
    <property type="project" value="UniProtKB-KW"/>
</dbReference>
<feature type="zinc finger region" description="dksA C4-type" evidence="4">
    <location>
        <begin position="37"/>
        <end position="61"/>
    </location>
</feature>
<dbReference type="InterPro" id="IPR000962">
    <property type="entry name" value="Znf_DskA_TraR"/>
</dbReference>
<dbReference type="PROSITE" id="PS01102">
    <property type="entry name" value="ZF_DKSA_1"/>
    <property type="match status" value="1"/>
</dbReference>
<dbReference type="InterPro" id="IPR020458">
    <property type="entry name" value="Znf_DskA_TraR_CS"/>
</dbReference>
<dbReference type="GO" id="GO:1900378">
    <property type="term" value="P:positive regulation of secondary metabolite biosynthetic process"/>
    <property type="evidence" value="ECO:0007669"/>
    <property type="project" value="TreeGrafter"/>
</dbReference>
<dbReference type="PANTHER" id="PTHR38777:SF1">
    <property type="entry name" value="DNAK SUPPRESSOR PROTEIN"/>
    <property type="match status" value="1"/>
</dbReference>
<sequence length="69" mass="7758">MADELDRVSDLEMAYRERALNAHLTRVTEVVIIDGYCNDCGEAIEPARLAAVPGVVTCIDCQHRRERRA</sequence>
<keyword evidence="2" id="KW-0863">Zinc-finger</keyword>
<dbReference type="InterPro" id="IPR012783">
    <property type="entry name" value="Znf_C4_TraR"/>
</dbReference>
<dbReference type="AlphaFoldDB" id="A0A084Z3D2"/>
<dbReference type="Proteomes" id="UP000028630">
    <property type="component" value="Unassembled WGS sequence"/>
</dbReference>
<dbReference type="RefSeq" id="WP_038163783.1">
    <property type="nucleotide sequence ID" value="NZ_JMTB01000206.1"/>
</dbReference>
<dbReference type="Gene3D" id="1.20.120.910">
    <property type="entry name" value="DksA, coiled-coil domain"/>
    <property type="match status" value="1"/>
</dbReference>
<dbReference type="OrthoDB" id="962301at2"/>
<proteinExistence type="predicted"/>
<dbReference type="Pfam" id="PF01258">
    <property type="entry name" value="zf-dskA_traR"/>
    <property type="match status" value="1"/>
</dbReference>
<dbReference type="EMBL" id="JMTB01000206">
    <property type="protein sequence ID" value="KFB91976.1"/>
    <property type="molecule type" value="Genomic_DNA"/>
</dbReference>
<dbReference type="SUPFAM" id="SSF57716">
    <property type="entry name" value="Glucocorticoid receptor-like (DNA-binding domain)"/>
    <property type="match status" value="1"/>
</dbReference>
<dbReference type="NCBIfam" id="TIGR02419">
    <property type="entry name" value="C4_traR_proteo"/>
    <property type="match status" value="1"/>
</dbReference>
<evidence type="ECO:0000256" key="2">
    <source>
        <dbReference type="ARBA" id="ARBA00022771"/>
    </source>
</evidence>
<evidence type="ECO:0000256" key="4">
    <source>
        <dbReference type="PROSITE-ProRule" id="PRU00510"/>
    </source>
</evidence>
<evidence type="ECO:0000313" key="7">
    <source>
        <dbReference type="Proteomes" id="UP000028630"/>
    </source>
</evidence>
<keyword evidence="1" id="KW-0479">Metal-binding</keyword>
<keyword evidence="7" id="KW-1185">Reference proteome</keyword>
<dbReference type="eggNOG" id="ENOG5033K6B">
    <property type="taxonomic scope" value="Bacteria"/>
</dbReference>
<feature type="domain" description="Zinc finger DksA/TraR C4-type" evidence="5">
    <location>
        <begin position="35"/>
        <end position="67"/>
    </location>
</feature>
<evidence type="ECO:0000313" key="6">
    <source>
        <dbReference type="EMBL" id="KFB91976.1"/>
    </source>
</evidence>
<organism evidence="6 7">
    <name type="scientific">Trabulsiella guamensis ATCC 49490</name>
    <dbReference type="NCBI Taxonomy" id="1005994"/>
    <lineage>
        <taxon>Bacteria</taxon>
        <taxon>Pseudomonadati</taxon>
        <taxon>Pseudomonadota</taxon>
        <taxon>Gammaproteobacteria</taxon>
        <taxon>Enterobacterales</taxon>
        <taxon>Enterobacteriaceae</taxon>
        <taxon>Trabulsiella</taxon>
    </lineage>
</organism>
<keyword evidence="3" id="KW-0862">Zinc</keyword>
<protein>
    <recommendedName>
        <fullName evidence="5">Zinc finger DksA/TraR C4-type domain-containing protein</fullName>
    </recommendedName>
</protein>
<accession>A0A084Z3D2</accession>
<name>A0A084Z3D2_9ENTR</name>
<dbReference type="PANTHER" id="PTHR38777">
    <property type="entry name" value="FELS-2 PROPHAGE PROTEIN"/>
    <property type="match status" value="1"/>
</dbReference>
<evidence type="ECO:0000256" key="1">
    <source>
        <dbReference type="ARBA" id="ARBA00022723"/>
    </source>
</evidence>
<comment type="caution">
    <text evidence="6">The sequence shown here is derived from an EMBL/GenBank/DDBJ whole genome shotgun (WGS) entry which is preliminary data.</text>
</comment>
<gene>
    <name evidence="6" type="ORF">GTGU_04766</name>
</gene>
<dbReference type="PROSITE" id="PS51128">
    <property type="entry name" value="ZF_DKSA_2"/>
    <property type="match status" value="1"/>
</dbReference>
<reference evidence="7" key="1">
    <citation type="submission" date="2014-05" db="EMBL/GenBank/DDBJ databases">
        <title>ATOL: Assembling a taxonomically balanced genome-scale reconstruction of the evolutionary history of the Enterobacteriaceae.</title>
        <authorList>
            <person name="Plunkett G. III"/>
            <person name="Neeno-Eckwall E.C."/>
            <person name="Glasner J.D."/>
            <person name="Perna N.T."/>
        </authorList>
    </citation>
    <scope>NUCLEOTIDE SEQUENCE [LARGE SCALE GENOMIC DNA]</scope>
    <source>
        <strain evidence="7">ATCC 49490</strain>
    </source>
</reference>
<evidence type="ECO:0000259" key="5">
    <source>
        <dbReference type="Pfam" id="PF01258"/>
    </source>
</evidence>